<proteinExistence type="predicted"/>
<evidence type="ECO:0000313" key="2">
    <source>
        <dbReference type="Proteomes" id="UP000034607"/>
    </source>
</evidence>
<evidence type="ECO:0000313" key="1">
    <source>
        <dbReference type="EMBL" id="KKU56023.1"/>
    </source>
</evidence>
<protein>
    <submittedName>
        <fullName evidence="1">Uncharacterized protein</fullName>
    </submittedName>
</protein>
<reference evidence="1 2" key="1">
    <citation type="journal article" date="2015" name="Nature">
        <title>rRNA introns, odd ribosomes, and small enigmatic genomes across a large radiation of phyla.</title>
        <authorList>
            <person name="Brown C.T."/>
            <person name="Hug L.A."/>
            <person name="Thomas B.C."/>
            <person name="Sharon I."/>
            <person name="Castelle C.J."/>
            <person name="Singh A."/>
            <person name="Wilkins M.J."/>
            <person name="Williams K.H."/>
            <person name="Banfield J.F."/>
        </authorList>
    </citation>
    <scope>NUCLEOTIDE SEQUENCE [LARGE SCALE GENOMIC DNA]</scope>
</reference>
<organism evidence="1 2">
    <name type="scientific">Candidatus Amesbacteria bacterium GW2011_GWA2_47_11</name>
    <dbReference type="NCBI Taxonomy" id="1618357"/>
    <lineage>
        <taxon>Bacteria</taxon>
        <taxon>Candidatus Amesiibacteriota</taxon>
    </lineage>
</organism>
<gene>
    <name evidence="1" type="ORF">UX78_C0013G0019</name>
</gene>
<dbReference type="AlphaFoldDB" id="A0A0G1TPD8"/>
<accession>A0A0G1TPD8</accession>
<dbReference type="Proteomes" id="UP000034607">
    <property type="component" value="Unassembled WGS sequence"/>
</dbReference>
<sequence>MATGLGFVRKAGSVSFQLDKQIQSLLSLATGLGFEPR</sequence>
<dbReference type="EMBL" id="LCNM01000013">
    <property type="protein sequence ID" value="KKU56023.1"/>
    <property type="molecule type" value="Genomic_DNA"/>
</dbReference>
<comment type="caution">
    <text evidence="1">The sequence shown here is derived from an EMBL/GenBank/DDBJ whole genome shotgun (WGS) entry which is preliminary data.</text>
</comment>
<name>A0A0G1TPD8_9BACT</name>